<dbReference type="SMART" id="SM00906">
    <property type="entry name" value="Fungal_trans"/>
    <property type="match status" value="1"/>
</dbReference>
<dbReference type="SUPFAM" id="SSF57701">
    <property type="entry name" value="Zn2/Cys6 DNA-binding domain"/>
    <property type="match status" value="1"/>
</dbReference>
<dbReference type="GO" id="GO:0006351">
    <property type="term" value="P:DNA-templated transcription"/>
    <property type="evidence" value="ECO:0007669"/>
    <property type="project" value="InterPro"/>
</dbReference>
<evidence type="ECO:0000259" key="4">
    <source>
        <dbReference type="PROSITE" id="PS50048"/>
    </source>
</evidence>
<dbReference type="Pfam" id="PF04082">
    <property type="entry name" value="Fungal_trans"/>
    <property type="match status" value="1"/>
</dbReference>
<evidence type="ECO:0000256" key="2">
    <source>
        <dbReference type="ARBA" id="ARBA00022723"/>
    </source>
</evidence>
<name>A0A6A6QB51_9PEZI</name>
<dbReference type="AlphaFoldDB" id="A0A6A6QB51"/>
<accession>A0A6A6QB51</accession>
<reference evidence="5" key="1">
    <citation type="journal article" date="2020" name="Stud. Mycol.">
        <title>101 Dothideomycetes genomes: a test case for predicting lifestyles and emergence of pathogens.</title>
        <authorList>
            <person name="Haridas S."/>
            <person name="Albert R."/>
            <person name="Binder M."/>
            <person name="Bloem J."/>
            <person name="Labutti K."/>
            <person name="Salamov A."/>
            <person name="Andreopoulos B."/>
            <person name="Baker S."/>
            <person name="Barry K."/>
            <person name="Bills G."/>
            <person name="Bluhm B."/>
            <person name="Cannon C."/>
            <person name="Castanera R."/>
            <person name="Culley D."/>
            <person name="Daum C."/>
            <person name="Ezra D."/>
            <person name="Gonzalez J."/>
            <person name="Henrissat B."/>
            <person name="Kuo A."/>
            <person name="Liang C."/>
            <person name="Lipzen A."/>
            <person name="Lutzoni F."/>
            <person name="Magnuson J."/>
            <person name="Mondo S."/>
            <person name="Nolan M."/>
            <person name="Ohm R."/>
            <person name="Pangilinan J."/>
            <person name="Park H.-J."/>
            <person name="Ramirez L."/>
            <person name="Alfaro M."/>
            <person name="Sun H."/>
            <person name="Tritt A."/>
            <person name="Yoshinaga Y."/>
            <person name="Zwiers L.-H."/>
            <person name="Turgeon B."/>
            <person name="Goodwin S."/>
            <person name="Spatafora J."/>
            <person name="Crous P."/>
            <person name="Grigoriev I."/>
        </authorList>
    </citation>
    <scope>NUCLEOTIDE SEQUENCE</scope>
    <source>
        <strain evidence="5">CBS 269.34</strain>
    </source>
</reference>
<feature type="domain" description="Zn(2)-C6 fungal-type" evidence="4">
    <location>
        <begin position="14"/>
        <end position="45"/>
    </location>
</feature>
<comment type="subcellular location">
    <subcellularLocation>
        <location evidence="1">Nucleus</location>
    </subcellularLocation>
</comment>
<dbReference type="Gene3D" id="4.10.240.10">
    <property type="entry name" value="Zn(2)-C6 fungal-type DNA-binding domain"/>
    <property type="match status" value="1"/>
</dbReference>
<dbReference type="EMBL" id="MU004202">
    <property type="protein sequence ID" value="KAF2488697.1"/>
    <property type="molecule type" value="Genomic_DNA"/>
</dbReference>
<gene>
    <name evidence="5" type="ORF">BU16DRAFT_568220</name>
</gene>
<sequence>MSGPGRSRPRSSNTCRECRRRKVRCDQTRPTCVRCASTPGTTCVYEEGVVEGQVFQFVPTDHGGGPTVSNSRGTSSANVAIPSERIRSLEEKLKALTDMVHTMRNTRESDMVIPEDSEPVTAAKRARQTPHGFPSLDDDEGSFDIQGDGQTRYVSKSFWANICQEANEIEFLLRGLNRQMSLTEIEDQPWRSGSLTGVLLATPPVPAASMRASIEKQSSRDAQKLPAKHCCDFFFETYLWNYHAIVPLVHEPSFRNEYERYWELKSGSGEKNATSATPLVLAALWAGTLICTQSDWDLHCASYDREEVMLQLYWMAFRALRISNYPRLATVETLSAYIILQSTSMREEEPLSTASFVGVIVRVAQMLGLNREPSLFQASISTIAAEVRRRVWWHVFRIDVLVALASGLPPLIDRDSWDTNMLSEVRDELLGTVAALQYEERLREGSCQPQKVLDPDSIVSPASIFARGKIEETLFARGLLNKTFGSKPITSDDLKSTQQELESFQERILVRAKRIPISTTTEFYENNNELNSWAKLALWAMGDRYWWYLHSPVLNRAISRAWSNLLPRVIHNCRSFLLKYICLAACHEFQRWHWSWPGNHQPLHAIILLLKEVERNPNGANSQNSRSIIDQAISLCGPDGGISGAQGDHLVPRALLDGGHEAWNLIIRLRSRAWIKAGVNPDTLPTRAQVVQLAQVQLTQLRFEVESGITPQMSWPGLELQGLEVSGELDDPSSANDVFSPNVNWQDWDAMFGNID</sequence>
<dbReference type="Pfam" id="PF00172">
    <property type="entry name" value="Zn_clus"/>
    <property type="match status" value="1"/>
</dbReference>
<protein>
    <recommendedName>
        <fullName evidence="4">Zn(2)-C6 fungal-type domain-containing protein</fullName>
    </recommendedName>
</protein>
<evidence type="ECO:0000256" key="3">
    <source>
        <dbReference type="ARBA" id="ARBA00023242"/>
    </source>
</evidence>
<proteinExistence type="predicted"/>
<dbReference type="InterPro" id="IPR007219">
    <property type="entry name" value="XnlR_reg_dom"/>
</dbReference>
<dbReference type="Proteomes" id="UP000799750">
    <property type="component" value="Unassembled WGS sequence"/>
</dbReference>
<dbReference type="CDD" id="cd12148">
    <property type="entry name" value="fungal_TF_MHR"/>
    <property type="match status" value="1"/>
</dbReference>
<keyword evidence="3" id="KW-0539">Nucleus</keyword>
<dbReference type="GO" id="GO:0003677">
    <property type="term" value="F:DNA binding"/>
    <property type="evidence" value="ECO:0007669"/>
    <property type="project" value="InterPro"/>
</dbReference>
<keyword evidence="6" id="KW-1185">Reference proteome</keyword>
<evidence type="ECO:0000313" key="5">
    <source>
        <dbReference type="EMBL" id="KAF2488697.1"/>
    </source>
</evidence>
<dbReference type="GO" id="GO:0005634">
    <property type="term" value="C:nucleus"/>
    <property type="evidence" value="ECO:0007669"/>
    <property type="project" value="UniProtKB-SubCell"/>
</dbReference>
<dbReference type="PANTHER" id="PTHR31001:SF79">
    <property type="entry name" value="ZN(II)2CYS6 TRANSCRIPTION FACTOR (EUROFUNG)"/>
    <property type="match status" value="1"/>
</dbReference>
<dbReference type="CDD" id="cd00067">
    <property type="entry name" value="GAL4"/>
    <property type="match status" value="1"/>
</dbReference>
<dbReference type="SMART" id="SM00066">
    <property type="entry name" value="GAL4"/>
    <property type="match status" value="1"/>
</dbReference>
<dbReference type="OrthoDB" id="3989227at2759"/>
<dbReference type="GO" id="GO:0008270">
    <property type="term" value="F:zinc ion binding"/>
    <property type="evidence" value="ECO:0007669"/>
    <property type="project" value="InterPro"/>
</dbReference>
<dbReference type="InterPro" id="IPR036864">
    <property type="entry name" value="Zn2-C6_fun-type_DNA-bd_sf"/>
</dbReference>
<dbReference type="InterPro" id="IPR001138">
    <property type="entry name" value="Zn2Cys6_DnaBD"/>
</dbReference>
<dbReference type="InterPro" id="IPR050613">
    <property type="entry name" value="Sec_Metabolite_Reg"/>
</dbReference>
<dbReference type="PROSITE" id="PS50048">
    <property type="entry name" value="ZN2_CY6_FUNGAL_2"/>
    <property type="match status" value="1"/>
</dbReference>
<dbReference type="PROSITE" id="PS00463">
    <property type="entry name" value="ZN2_CY6_FUNGAL_1"/>
    <property type="match status" value="1"/>
</dbReference>
<organism evidence="5 6">
    <name type="scientific">Lophium mytilinum</name>
    <dbReference type="NCBI Taxonomy" id="390894"/>
    <lineage>
        <taxon>Eukaryota</taxon>
        <taxon>Fungi</taxon>
        <taxon>Dikarya</taxon>
        <taxon>Ascomycota</taxon>
        <taxon>Pezizomycotina</taxon>
        <taxon>Dothideomycetes</taxon>
        <taxon>Pleosporomycetidae</taxon>
        <taxon>Mytilinidiales</taxon>
        <taxon>Mytilinidiaceae</taxon>
        <taxon>Lophium</taxon>
    </lineage>
</organism>
<dbReference type="PANTHER" id="PTHR31001">
    <property type="entry name" value="UNCHARACTERIZED TRANSCRIPTIONAL REGULATORY PROTEIN"/>
    <property type="match status" value="1"/>
</dbReference>
<dbReference type="GO" id="GO:0000981">
    <property type="term" value="F:DNA-binding transcription factor activity, RNA polymerase II-specific"/>
    <property type="evidence" value="ECO:0007669"/>
    <property type="project" value="InterPro"/>
</dbReference>
<keyword evidence="2" id="KW-0479">Metal-binding</keyword>
<evidence type="ECO:0000256" key="1">
    <source>
        <dbReference type="ARBA" id="ARBA00004123"/>
    </source>
</evidence>
<evidence type="ECO:0000313" key="6">
    <source>
        <dbReference type="Proteomes" id="UP000799750"/>
    </source>
</evidence>